<evidence type="ECO:0000313" key="2">
    <source>
        <dbReference type="Proteomes" id="UP001159363"/>
    </source>
</evidence>
<dbReference type="Proteomes" id="UP001159363">
    <property type="component" value="Chromosome 3"/>
</dbReference>
<accession>A0ABQ9HVS7</accession>
<gene>
    <name evidence="1" type="ORF">PR048_007972</name>
</gene>
<proteinExistence type="predicted"/>
<sequence>MPKNPAKYGLKILTITDAKGALTMDTYVMTEMSSVREKLQKEEAGQFRNFIGITPATFEELVRYVSPLIYKHDTIMGSAI</sequence>
<keyword evidence="2" id="KW-1185">Reference proteome</keyword>
<comment type="caution">
    <text evidence="1">The sequence shown here is derived from an EMBL/GenBank/DDBJ whole genome shotgun (WGS) entry which is preliminary data.</text>
</comment>
<organism evidence="1 2">
    <name type="scientific">Dryococelus australis</name>
    <dbReference type="NCBI Taxonomy" id="614101"/>
    <lineage>
        <taxon>Eukaryota</taxon>
        <taxon>Metazoa</taxon>
        <taxon>Ecdysozoa</taxon>
        <taxon>Arthropoda</taxon>
        <taxon>Hexapoda</taxon>
        <taxon>Insecta</taxon>
        <taxon>Pterygota</taxon>
        <taxon>Neoptera</taxon>
        <taxon>Polyneoptera</taxon>
        <taxon>Phasmatodea</taxon>
        <taxon>Verophasmatodea</taxon>
        <taxon>Anareolatae</taxon>
        <taxon>Phasmatidae</taxon>
        <taxon>Eurycanthinae</taxon>
        <taxon>Dryococelus</taxon>
    </lineage>
</organism>
<reference evidence="1 2" key="1">
    <citation type="submission" date="2023-02" db="EMBL/GenBank/DDBJ databases">
        <title>LHISI_Scaffold_Assembly.</title>
        <authorList>
            <person name="Stuart O.P."/>
            <person name="Cleave R."/>
            <person name="Magrath M.J.L."/>
            <person name="Mikheyev A.S."/>
        </authorList>
    </citation>
    <scope>NUCLEOTIDE SEQUENCE [LARGE SCALE GENOMIC DNA]</scope>
    <source>
        <strain evidence="1">Daus_M_001</strain>
        <tissue evidence="1">Leg muscle</tissue>
    </source>
</reference>
<protein>
    <submittedName>
        <fullName evidence="1">Uncharacterized protein</fullName>
    </submittedName>
</protein>
<name>A0ABQ9HVS7_9NEOP</name>
<evidence type="ECO:0000313" key="1">
    <source>
        <dbReference type="EMBL" id="KAJ8888481.1"/>
    </source>
</evidence>
<dbReference type="EMBL" id="JARBHB010000003">
    <property type="protein sequence ID" value="KAJ8888481.1"/>
    <property type="molecule type" value="Genomic_DNA"/>
</dbReference>